<evidence type="ECO:0008006" key="4">
    <source>
        <dbReference type="Google" id="ProtNLM"/>
    </source>
</evidence>
<proteinExistence type="predicted"/>
<feature type="compositionally biased region" description="Polar residues" evidence="1">
    <location>
        <begin position="1"/>
        <end position="10"/>
    </location>
</feature>
<accession>A0A1H1SS05</accession>
<dbReference type="STRING" id="487184.SAMN05216421_1642"/>
<keyword evidence="3" id="KW-1185">Reference proteome</keyword>
<name>A0A1H1SS05_9GAMM</name>
<gene>
    <name evidence="2" type="ORF">SAMN05216421_1642</name>
</gene>
<sequence>MSQWTDSRLPNNGPIDGQTANTFKLRPGSLATLKQMPSHRFDNNNKPGKPGRRLPMQQSPLSTAIRASILLSAALGLSACIGGDSSNDTPPAVTQGCGGSDNAVTVNEMCVERFVLPSEAKAANTPGTAGVAVSDPKLLTHLGADADLNKALYVRYALAGQMDRQPDAILVVVPGTLGGSHNYLRLAENLMARAAEQDLVVEIWGFERRSTLLEDTDGLDIAEREGSPELAVNFLYGDELGLELPPELDRRAVFYDQADAPFMASWSPQVHSFDIDAVVERARETARNGNVFLGGHSAGAGFVTRYAATDFNLSYEGAEEPGYAKLRGMILFEGTGSSVASTPPDEADLDAVIAAADGGLYAASVAGAPAYINAPGLGPRQVASTEVSGLQMAVEETINGSQSLLQRAFGADLNGRTNNVYQQVANFSDRPVPVTAGSSVGTFQDDDNSDSPVFYAISIGAPGSLNAEGLLEWLDNDQPLPPAALNDNGPALTSMLTTPRFWGQEVEPTNLGRLTPAFYAGQSNFSDWYYPSTGLLLGNSDNGGANLGLDTSALSLPVELGGRGRADIVNQTQARSIDVPVIAFGGSNGLAPLPGSWRGIANSIAPCAAQSCRVGTPRMLSGATDFSAFPQFGGVEGGFEVYISEGYSHNDVLTADDDATNNVIGPLLSFIERNAE</sequence>
<evidence type="ECO:0000313" key="2">
    <source>
        <dbReference type="EMBL" id="SDS50179.1"/>
    </source>
</evidence>
<dbReference type="Proteomes" id="UP000243207">
    <property type="component" value="Chromosome I"/>
</dbReference>
<evidence type="ECO:0000256" key="1">
    <source>
        <dbReference type="SAM" id="MobiDB-lite"/>
    </source>
</evidence>
<feature type="region of interest" description="Disordered" evidence="1">
    <location>
        <begin position="36"/>
        <end position="59"/>
    </location>
</feature>
<dbReference type="SUPFAM" id="SSF53474">
    <property type="entry name" value="alpha/beta-Hydrolases"/>
    <property type="match status" value="1"/>
</dbReference>
<dbReference type="Gene3D" id="3.40.50.1820">
    <property type="entry name" value="alpha/beta hydrolase"/>
    <property type="match status" value="1"/>
</dbReference>
<organism evidence="2 3">
    <name type="scientific">Halopseudomonas xinjiangensis</name>
    <dbReference type="NCBI Taxonomy" id="487184"/>
    <lineage>
        <taxon>Bacteria</taxon>
        <taxon>Pseudomonadati</taxon>
        <taxon>Pseudomonadota</taxon>
        <taxon>Gammaproteobacteria</taxon>
        <taxon>Pseudomonadales</taxon>
        <taxon>Pseudomonadaceae</taxon>
        <taxon>Halopseudomonas</taxon>
    </lineage>
</organism>
<dbReference type="RefSeq" id="WP_231701446.1">
    <property type="nucleotide sequence ID" value="NZ_LT629736.1"/>
</dbReference>
<protein>
    <recommendedName>
        <fullName evidence="4">Alpha/beta hydrolase family protein</fullName>
    </recommendedName>
</protein>
<dbReference type="EMBL" id="LT629736">
    <property type="protein sequence ID" value="SDS50179.1"/>
    <property type="molecule type" value="Genomic_DNA"/>
</dbReference>
<evidence type="ECO:0000313" key="3">
    <source>
        <dbReference type="Proteomes" id="UP000243207"/>
    </source>
</evidence>
<dbReference type="AlphaFoldDB" id="A0A1H1SS05"/>
<dbReference type="InterPro" id="IPR029058">
    <property type="entry name" value="AB_hydrolase_fold"/>
</dbReference>
<reference evidence="3" key="1">
    <citation type="submission" date="2016-10" db="EMBL/GenBank/DDBJ databases">
        <authorList>
            <person name="Varghese N."/>
            <person name="Submissions S."/>
        </authorList>
    </citation>
    <scope>NUCLEOTIDE SEQUENCE [LARGE SCALE GENOMIC DNA]</scope>
    <source>
        <strain evidence="3">NRRL B-51270</strain>
    </source>
</reference>
<feature type="region of interest" description="Disordered" evidence="1">
    <location>
        <begin position="1"/>
        <end position="22"/>
    </location>
</feature>